<feature type="non-terminal residue" evidence="1">
    <location>
        <position position="74"/>
    </location>
</feature>
<accession>A0A026WNJ3</accession>
<protein>
    <submittedName>
        <fullName evidence="1">Uncharacterized protein</fullName>
    </submittedName>
</protein>
<reference evidence="1 2" key="1">
    <citation type="journal article" date="2014" name="Curr. Biol.">
        <title>The genome of the clonal raider ant Cerapachys biroi.</title>
        <authorList>
            <person name="Oxley P.R."/>
            <person name="Ji L."/>
            <person name="Fetter-Pruneda I."/>
            <person name="McKenzie S.K."/>
            <person name="Li C."/>
            <person name="Hu H."/>
            <person name="Zhang G."/>
            <person name="Kronauer D.J."/>
        </authorList>
    </citation>
    <scope>NUCLEOTIDE SEQUENCE [LARGE SCALE GENOMIC DNA]</scope>
</reference>
<keyword evidence="2" id="KW-1185">Reference proteome</keyword>
<dbReference type="Proteomes" id="UP000053097">
    <property type="component" value="Unassembled WGS sequence"/>
</dbReference>
<gene>
    <name evidence="1" type="ORF">X777_02147</name>
</gene>
<dbReference type="EMBL" id="KK107144">
    <property type="protein sequence ID" value="EZA57607.1"/>
    <property type="molecule type" value="Genomic_DNA"/>
</dbReference>
<organism evidence="1 2">
    <name type="scientific">Ooceraea biroi</name>
    <name type="common">Clonal raider ant</name>
    <name type="synonym">Cerapachys biroi</name>
    <dbReference type="NCBI Taxonomy" id="2015173"/>
    <lineage>
        <taxon>Eukaryota</taxon>
        <taxon>Metazoa</taxon>
        <taxon>Ecdysozoa</taxon>
        <taxon>Arthropoda</taxon>
        <taxon>Hexapoda</taxon>
        <taxon>Insecta</taxon>
        <taxon>Pterygota</taxon>
        <taxon>Neoptera</taxon>
        <taxon>Endopterygota</taxon>
        <taxon>Hymenoptera</taxon>
        <taxon>Apocrita</taxon>
        <taxon>Aculeata</taxon>
        <taxon>Formicoidea</taxon>
        <taxon>Formicidae</taxon>
        <taxon>Dorylinae</taxon>
        <taxon>Ooceraea</taxon>
    </lineage>
</organism>
<dbReference type="AlphaFoldDB" id="A0A026WNJ3"/>
<evidence type="ECO:0000313" key="2">
    <source>
        <dbReference type="Proteomes" id="UP000053097"/>
    </source>
</evidence>
<feature type="non-terminal residue" evidence="1">
    <location>
        <position position="1"/>
    </location>
</feature>
<name>A0A026WNJ3_OOCBI</name>
<evidence type="ECO:0000313" key="1">
    <source>
        <dbReference type="EMBL" id="EZA57607.1"/>
    </source>
</evidence>
<proteinExistence type="predicted"/>
<sequence>WYRAIVVLQVILEVPPPETGDLPQRTDPFRGIDRTSAEVQIIDNERSTESTKQFLKSKSNFNTLRVAITESTIV</sequence>